<dbReference type="InterPro" id="IPR007182">
    <property type="entry name" value="MnhB"/>
</dbReference>
<evidence type="ECO:0000256" key="6">
    <source>
        <dbReference type="ARBA" id="ARBA00023136"/>
    </source>
</evidence>
<comment type="caution">
    <text evidence="9">The sequence shown here is derived from an EMBL/GenBank/DDBJ whole genome shotgun (WGS) entry which is preliminary data.</text>
</comment>
<comment type="similarity">
    <text evidence="2">Belongs to the CPA3 antiporters (TC 2.A.63) subunit B family.</text>
</comment>
<evidence type="ECO:0000256" key="1">
    <source>
        <dbReference type="ARBA" id="ARBA00004651"/>
    </source>
</evidence>
<dbReference type="InterPro" id="IPR050622">
    <property type="entry name" value="CPA3_antiporter_subunitB"/>
</dbReference>
<dbReference type="AlphaFoldDB" id="A0A8J3MQ61"/>
<keyword evidence="3" id="KW-1003">Cell membrane</keyword>
<evidence type="ECO:0000256" key="4">
    <source>
        <dbReference type="ARBA" id="ARBA00022692"/>
    </source>
</evidence>
<feature type="transmembrane region" description="Helical" evidence="7">
    <location>
        <begin position="37"/>
        <end position="55"/>
    </location>
</feature>
<dbReference type="PANTHER" id="PTHR33932">
    <property type="entry name" value="NA(+)/H(+) ANTIPORTER SUBUNIT B"/>
    <property type="match status" value="1"/>
</dbReference>
<feature type="transmembrane region" description="Helical" evidence="7">
    <location>
        <begin position="7"/>
        <end position="25"/>
    </location>
</feature>
<gene>
    <name evidence="9" type="ORF">sL5_02100</name>
</gene>
<evidence type="ECO:0000256" key="7">
    <source>
        <dbReference type="SAM" id="Phobius"/>
    </source>
</evidence>
<name>A0A8J3MQ61_9RICK</name>
<feature type="domain" description="Na+/H+ antiporter MnhB subunit-related protein" evidence="8">
    <location>
        <begin position="6"/>
        <end position="127"/>
    </location>
</feature>
<sequence>MIKSPILQAIAALIIPFIVLFGLYVQFHGDFSPGGGFQAGIIIASGVIFHAMLFGPAATLKAIPYSLIRILSGVGVLIYMGTGIITMLQDGEFLSYNVLFTNNLTAQKIGIFIVELGVGLTVCSSMLIIYCSFAVRSRK</sequence>
<evidence type="ECO:0000256" key="5">
    <source>
        <dbReference type="ARBA" id="ARBA00022989"/>
    </source>
</evidence>
<proteinExistence type="inferred from homology"/>
<evidence type="ECO:0000313" key="10">
    <source>
        <dbReference type="Proteomes" id="UP000637906"/>
    </source>
</evidence>
<dbReference type="GO" id="GO:0005886">
    <property type="term" value="C:plasma membrane"/>
    <property type="evidence" value="ECO:0007669"/>
    <property type="project" value="UniProtKB-SubCell"/>
</dbReference>
<keyword evidence="4 7" id="KW-0812">Transmembrane</keyword>
<accession>A0A8J3MQ61</accession>
<dbReference type="EMBL" id="BNGU01000005">
    <property type="protein sequence ID" value="GHM59217.1"/>
    <property type="molecule type" value="Genomic_DNA"/>
</dbReference>
<organism evidence="9 10">
    <name type="scientific">Candidatus Mesenet longicola</name>
    <dbReference type="NCBI Taxonomy" id="1892558"/>
    <lineage>
        <taxon>Bacteria</taxon>
        <taxon>Pseudomonadati</taxon>
        <taxon>Pseudomonadota</taxon>
        <taxon>Alphaproteobacteria</taxon>
        <taxon>Rickettsiales</taxon>
        <taxon>Anaplasmataceae</taxon>
        <taxon>Candidatus Mesenet</taxon>
    </lineage>
</organism>
<feature type="transmembrane region" description="Helical" evidence="7">
    <location>
        <begin position="109"/>
        <end position="135"/>
    </location>
</feature>
<keyword evidence="5 7" id="KW-1133">Transmembrane helix</keyword>
<evidence type="ECO:0000256" key="2">
    <source>
        <dbReference type="ARBA" id="ARBA00009425"/>
    </source>
</evidence>
<feature type="transmembrane region" description="Helical" evidence="7">
    <location>
        <begin position="67"/>
        <end position="89"/>
    </location>
</feature>
<dbReference type="NCBIfam" id="NF009162">
    <property type="entry name" value="PRK12508.1"/>
    <property type="match status" value="1"/>
</dbReference>
<evidence type="ECO:0000256" key="3">
    <source>
        <dbReference type="ARBA" id="ARBA00022475"/>
    </source>
</evidence>
<keyword evidence="6 7" id="KW-0472">Membrane</keyword>
<reference evidence="9 10" key="1">
    <citation type="journal article" date="2021" name="Microb. Ecol.">
        <title>Candidatus Mesenet longicola: Novel Endosymbionts of Brontispa longissima that Induce Cytoplasmic Incompatibility.</title>
        <authorList>
            <person name="Takano S."/>
            <person name="Gotoh Y."/>
            <person name="Hayashi T."/>
        </authorList>
    </citation>
    <scope>NUCLEOTIDE SEQUENCE [LARGE SCALE GENOMIC DNA]</scope>
    <source>
        <strain evidence="9">L5</strain>
    </source>
</reference>
<dbReference type="Pfam" id="PF04039">
    <property type="entry name" value="MnhB"/>
    <property type="match status" value="1"/>
</dbReference>
<evidence type="ECO:0000313" key="9">
    <source>
        <dbReference type="EMBL" id="GHM59217.1"/>
    </source>
</evidence>
<protein>
    <submittedName>
        <fullName evidence="9">Cation:proton antiporter</fullName>
    </submittedName>
</protein>
<dbReference type="Proteomes" id="UP000637906">
    <property type="component" value="Unassembled WGS sequence"/>
</dbReference>
<keyword evidence="10" id="KW-1185">Reference proteome</keyword>
<evidence type="ECO:0000259" key="8">
    <source>
        <dbReference type="Pfam" id="PF04039"/>
    </source>
</evidence>
<comment type="subcellular location">
    <subcellularLocation>
        <location evidence="1">Cell membrane</location>
        <topology evidence="1">Multi-pass membrane protein</topology>
    </subcellularLocation>
</comment>
<dbReference type="PANTHER" id="PTHR33932:SF4">
    <property type="entry name" value="NA(+)_H(+) ANTIPORTER SUBUNIT B"/>
    <property type="match status" value="1"/>
</dbReference>